<sequence length="746" mass="83667">MSPAADPGASSSSARNAAHPYPGGPSQRSNGPKSSRQQYTACAACRMRRVKCDLKVAASIAESRGEPPERARCTNCADRALKCVDEFAERKKKSLRRGRRLIQVEQRFGPQSIDYTRSTSPGPVAGPSTTIPRLHPDFFNSPFYRRFHIQRPIVDPTEFSARFQQSLQGKPEALGPLGELICMVFVTWAASYGVDEAGVEEPHNGMEYIKQRRETCNKMVLEVLRLIDYHGILRRPTWDGVRILLLIMPLTEDVQMPMERLAMYQAAIAQIYSLSRIESTVKSGQGDFVDALVRARIFWYGHVHEGITNGLHGRKLIFDDDDLDIFHNTLPPSLTPPTQAVARSAFTQSFTYRYATAPIRVSSACRLINSALTGPKAQMREFINEPKLREAWEALEKCWEEFDGLLQLPQGGIVPEDSERFVNGWKVFIFECQNVIRDKLKERLEKQQAHHRSAFLDDPESEPERRISRINDTIRLHAIAEDKCHKLSKVVISIIRQHLGTSFFQYDASLVRDGTSYAGTYAAYDTESEENFKACLQALGEMRWGFSNSEARAEAVRWARNNRRSERERQRMLEQSRTPAPSPPPLPSLVPLHSGQDDNMRRDLPPLPLFQNDLSPDDTHFPSSLTEHSGSYDGSPRNSPLSSGSPSDSGRNQPSPGLLSEPIRLPPTLSMQSPHPGCSLPPPEIYFQPAGHGGPYFPPAPTTYGPYHGQSIGSHPPNSFSEHHAAFGFPPVPASLDYWRHGSNQY</sequence>
<dbReference type="SMART" id="SM00066">
    <property type="entry name" value="GAL4"/>
    <property type="match status" value="1"/>
</dbReference>
<feature type="compositionally biased region" description="Polar residues" evidence="2">
    <location>
        <begin position="26"/>
        <end position="35"/>
    </location>
</feature>
<feature type="compositionally biased region" description="Low complexity" evidence="2">
    <location>
        <begin position="634"/>
        <end position="650"/>
    </location>
</feature>
<dbReference type="AlphaFoldDB" id="A0A067MKS9"/>
<feature type="domain" description="Zn(2)-C6 fungal-type" evidence="3">
    <location>
        <begin position="41"/>
        <end position="85"/>
    </location>
</feature>
<reference evidence="5" key="1">
    <citation type="journal article" date="2014" name="Proc. Natl. Acad. Sci. U.S.A.">
        <title>Extensive sampling of basidiomycete genomes demonstrates inadequacy of the white-rot/brown-rot paradigm for wood decay fungi.</title>
        <authorList>
            <person name="Riley R."/>
            <person name="Salamov A.A."/>
            <person name="Brown D.W."/>
            <person name="Nagy L.G."/>
            <person name="Floudas D."/>
            <person name="Held B.W."/>
            <person name="Levasseur A."/>
            <person name="Lombard V."/>
            <person name="Morin E."/>
            <person name="Otillar R."/>
            <person name="Lindquist E.A."/>
            <person name="Sun H."/>
            <person name="LaButti K.M."/>
            <person name="Schmutz J."/>
            <person name="Jabbour D."/>
            <person name="Luo H."/>
            <person name="Baker S.E."/>
            <person name="Pisabarro A.G."/>
            <person name="Walton J.D."/>
            <person name="Blanchette R.A."/>
            <person name="Henrissat B."/>
            <person name="Martin F."/>
            <person name="Cullen D."/>
            <person name="Hibbett D.S."/>
            <person name="Grigoriev I.V."/>
        </authorList>
    </citation>
    <scope>NUCLEOTIDE SEQUENCE [LARGE SCALE GENOMIC DNA]</scope>
    <source>
        <strain evidence="5">FD-172 SS1</strain>
    </source>
</reference>
<dbReference type="STRING" id="930990.A0A067MKS9"/>
<dbReference type="PANTHER" id="PTHR46910">
    <property type="entry name" value="TRANSCRIPTION FACTOR PDR1"/>
    <property type="match status" value="1"/>
</dbReference>
<feature type="region of interest" description="Disordered" evidence="2">
    <location>
        <begin position="557"/>
        <end position="679"/>
    </location>
</feature>
<dbReference type="OrthoDB" id="3263880at2759"/>
<dbReference type="SUPFAM" id="SSF57701">
    <property type="entry name" value="Zn2/Cys6 DNA-binding domain"/>
    <property type="match status" value="1"/>
</dbReference>
<dbReference type="InterPro" id="IPR036864">
    <property type="entry name" value="Zn2-C6_fun-type_DNA-bd_sf"/>
</dbReference>
<dbReference type="HOGENOM" id="CLU_013429_0_0_1"/>
<dbReference type="CDD" id="cd00067">
    <property type="entry name" value="GAL4"/>
    <property type="match status" value="1"/>
</dbReference>
<dbReference type="PROSITE" id="PS50048">
    <property type="entry name" value="ZN2_CY6_FUNGAL_2"/>
    <property type="match status" value="1"/>
</dbReference>
<dbReference type="GO" id="GO:0008270">
    <property type="term" value="F:zinc ion binding"/>
    <property type="evidence" value="ECO:0007669"/>
    <property type="project" value="InterPro"/>
</dbReference>
<dbReference type="InterPro" id="IPR050987">
    <property type="entry name" value="AtrR-like"/>
</dbReference>
<dbReference type="InterPro" id="IPR001138">
    <property type="entry name" value="Zn2Cys6_DnaBD"/>
</dbReference>
<dbReference type="Gene3D" id="4.10.240.10">
    <property type="entry name" value="Zn(2)-C6 fungal-type DNA-binding domain"/>
    <property type="match status" value="1"/>
</dbReference>
<organism evidence="4 5">
    <name type="scientific">Botryobasidium botryosum (strain FD-172 SS1)</name>
    <dbReference type="NCBI Taxonomy" id="930990"/>
    <lineage>
        <taxon>Eukaryota</taxon>
        <taxon>Fungi</taxon>
        <taxon>Dikarya</taxon>
        <taxon>Basidiomycota</taxon>
        <taxon>Agaricomycotina</taxon>
        <taxon>Agaricomycetes</taxon>
        <taxon>Cantharellales</taxon>
        <taxon>Botryobasidiaceae</taxon>
        <taxon>Botryobasidium</taxon>
    </lineage>
</organism>
<feature type="region of interest" description="Disordered" evidence="2">
    <location>
        <begin position="1"/>
        <end position="35"/>
    </location>
</feature>
<keyword evidence="1" id="KW-0539">Nucleus</keyword>
<feature type="region of interest" description="Disordered" evidence="2">
    <location>
        <begin position="112"/>
        <end position="131"/>
    </location>
</feature>
<feature type="compositionally biased region" description="Basic and acidic residues" evidence="2">
    <location>
        <begin position="557"/>
        <end position="574"/>
    </location>
</feature>
<accession>A0A067MKS9</accession>
<dbReference type="Proteomes" id="UP000027195">
    <property type="component" value="Unassembled WGS sequence"/>
</dbReference>
<dbReference type="InParanoid" id="A0A067MKS9"/>
<dbReference type="EMBL" id="KL198028">
    <property type="protein sequence ID" value="KDQ16343.1"/>
    <property type="molecule type" value="Genomic_DNA"/>
</dbReference>
<dbReference type="CDD" id="cd12148">
    <property type="entry name" value="fungal_TF_MHR"/>
    <property type="match status" value="1"/>
</dbReference>
<evidence type="ECO:0000313" key="5">
    <source>
        <dbReference type="Proteomes" id="UP000027195"/>
    </source>
</evidence>
<protein>
    <recommendedName>
        <fullName evidence="3">Zn(2)-C6 fungal-type domain-containing protein</fullName>
    </recommendedName>
</protein>
<keyword evidence="5" id="KW-1185">Reference proteome</keyword>
<evidence type="ECO:0000256" key="1">
    <source>
        <dbReference type="ARBA" id="ARBA00023242"/>
    </source>
</evidence>
<feature type="compositionally biased region" description="Low complexity" evidence="2">
    <location>
        <begin position="1"/>
        <end position="14"/>
    </location>
</feature>
<name>A0A067MKS9_BOTB1</name>
<dbReference type="PANTHER" id="PTHR46910:SF1">
    <property type="entry name" value="MISCELLANEOUS ZN(II)2CYS6 TRANSCRIPTION FACTOR (EUROFUNG)-RELATED"/>
    <property type="match status" value="1"/>
</dbReference>
<evidence type="ECO:0000313" key="4">
    <source>
        <dbReference type="EMBL" id="KDQ16343.1"/>
    </source>
</evidence>
<evidence type="ECO:0000259" key="3">
    <source>
        <dbReference type="PROSITE" id="PS50048"/>
    </source>
</evidence>
<gene>
    <name evidence="4" type="ORF">BOTBODRAFT_54128</name>
</gene>
<proteinExistence type="predicted"/>
<evidence type="ECO:0000256" key="2">
    <source>
        <dbReference type="SAM" id="MobiDB-lite"/>
    </source>
</evidence>
<dbReference type="GO" id="GO:0000981">
    <property type="term" value="F:DNA-binding transcription factor activity, RNA polymerase II-specific"/>
    <property type="evidence" value="ECO:0007669"/>
    <property type="project" value="InterPro"/>
</dbReference>
<feature type="compositionally biased region" description="Polar residues" evidence="2">
    <location>
        <begin position="113"/>
        <end position="131"/>
    </location>
</feature>
<feature type="compositionally biased region" description="Basic and acidic residues" evidence="2">
    <location>
        <begin position="595"/>
        <end position="604"/>
    </location>
</feature>